<protein>
    <submittedName>
        <fullName evidence="8">Sigma-70 family RNA polymerase sigma factor</fullName>
    </submittedName>
</protein>
<dbReference type="GO" id="GO:0003677">
    <property type="term" value="F:DNA binding"/>
    <property type="evidence" value="ECO:0007669"/>
    <property type="project" value="UniProtKB-KW"/>
</dbReference>
<dbReference type="Pfam" id="PF04545">
    <property type="entry name" value="Sigma70_r4"/>
    <property type="match status" value="1"/>
</dbReference>
<organism evidence="8 9">
    <name type="scientific">Clostridium sulfidigenes</name>
    <dbReference type="NCBI Taxonomy" id="318464"/>
    <lineage>
        <taxon>Bacteria</taxon>
        <taxon>Bacillati</taxon>
        <taxon>Bacillota</taxon>
        <taxon>Clostridia</taxon>
        <taxon>Eubacteriales</taxon>
        <taxon>Clostridiaceae</taxon>
        <taxon>Clostridium</taxon>
    </lineage>
</organism>
<evidence type="ECO:0000256" key="5">
    <source>
        <dbReference type="ARBA" id="ARBA00023163"/>
    </source>
</evidence>
<sequence>MKESQGRAPVEDAILVSNVLKGDVESFQVIVEKYQLNILRFIYGMIKQKQASEDITQEVFITVYNKLDMYNNKYSFINWVLQIAKNKTIDYMRKYRKVYESDIDEAYNISSSEMGPEESLEYLEVKENVNKYIKTLDEVDKQILNLRYSQSLTFRDIGEILDITETTVKRRYYKVRDGFKVFCK</sequence>
<dbReference type="GO" id="GO:0006352">
    <property type="term" value="P:DNA-templated transcription initiation"/>
    <property type="evidence" value="ECO:0007669"/>
    <property type="project" value="InterPro"/>
</dbReference>
<gene>
    <name evidence="8" type="ORF">E7215_05775</name>
</gene>
<reference evidence="8" key="1">
    <citation type="submission" date="2019-04" db="EMBL/GenBank/DDBJ databases">
        <title>Evolution of Biomass-Degrading Anaerobic Consortia Revealed by Metagenomics.</title>
        <authorList>
            <person name="Peng X."/>
        </authorList>
    </citation>
    <scope>NUCLEOTIDE SEQUENCE</scope>
    <source>
        <strain evidence="8">SIG254</strain>
    </source>
</reference>
<dbReference type="EMBL" id="SVCM01000067">
    <property type="protein sequence ID" value="MBE6059670.1"/>
    <property type="molecule type" value="Genomic_DNA"/>
</dbReference>
<dbReference type="Proteomes" id="UP000768462">
    <property type="component" value="Unassembled WGS sequence"/>
</dbReference>
<feature type="domain" description="RNA polymerase sigma-70 region 2" evidence="6">
    <location>
        <begin position="30"/>
        <end position="97"/>
    </location>
</feature>
<dbReference type="SUPFAM" id="SSF88946">
    <property type="entry name" value="Sigma2 domain of RNA polymerase sigma factors"/>
    <property type="match status" value="1"/>
</dbReference>
<dbReference type="InterPro" id="IPR013324">
    <property type="entry name" value="RNA_pol_sigma_r3/r4-like"/>
</dbReference>
<evidence type="ECO:0000256" key="3">
    <source>
        <dbReference type="ARBA" id="ARBA00023082"/>
    </source>
</evidence>
<dbReference type="Gene3D" id="1.10.1740.10">
    <property type="match status" value="1"/>
</dbReference>
<dbReference type="InterPro" id="IPR013325">
    <property type="entry name" value="RNA_pol_sigma_r2"/>
</dbReference>
<dbReference type="InterPro" id="IPR014284">
    <property type="entry name" value="RNA_pol_sigma-70_dom"/>
</dbReference>
<evidence type="ECO:0000313" key="9">
    <source>
        <dbReference type="Proteomes" id="UP000768462"/>
    </source>
</evidence>
<dbReference type="Gene3D" id="1.10.10.10">
    <property type="entry name" value="Winged helix-like DNA-binding domain superfamily/Winged helix DNA-binding domain"/>
    <property type="match status" value="1"/>
</dbReference>
<dbReference type="InterPro" id="IPR039425">
    <property type="entry name" value="RNA_pol_sigma-70-like"/>
</dbReference>
<keyword evidence="2" id="KW-0805">Transcription regulation</keyword>
<dbReference type="PANTHER" id="PTHR43133">
    <property type="entry name" value="RNA POLYMERASE ECF-TYPE SIGMA FACTO"/>
    <property type="match status" value="1"/>
</dbReference>
<evidence type="ECO:0000313" key="8">
    <source>
        <dbReference type="EMBL" id="MBE6059670.1"/>
    </source>
</evidence>
<keyword evidence="4" id="KW-0238">DNA-binding</keyword>
<accession>A0A927ZP02</accession>
<evidence type="ECO:0000256" key="1">
    <source>
        <dbReference type="ARBA" id="ARBA00010641"/>
    </source>
</evidence>
<dbReference type="NCBIfam" id="TIGR02937">
    <property type="entry name" value="sigma70-ECF"/>
    <property type="match status" value="1"/>
</dbReference>
<dbReference type="AlphaFoldDB" id="A0A927ZP02"/>
<dbReference type="Pfam" id="PF04542">
    <property type="entry name" value="Sigma70_r2"/>
    <property type="match status" value="1"/>
</dbReference>
<comment type="similarity">
    <text evidence="1">Belongs to the sigma-70 factor family. ECF subfamily.</text>
</comment>
<evidence type="ECO:0000256" key="2">
    <source>
        <dbReference type="ARBA" id="ARBA00023015"/>
    </source>
</evidence>
<dbReference type="InterPro" id="IPR007630">
    <property type="entry name" value="RNA_pol_sigma70_r4"/>
</dbReference>
<evidence type="ECO:0000259" key="6">
    <source>
        <dbReference type="Pfam" id="PF04542"/>
    </source>
</evidence>
<dbReference type="GO" id="GO:0016987">
    <property type="term" value="F:sigma factor activity"/>
    <property type="evidence" value="ECO:0007669"/>
    <property type="project" value="UniProtKB-KW"/>
</dbReference>
<dbReference type="SUPFAM" id="SSF88659">
    <property type="entry name" value="Sigma3 and sigma4 domains of RNA polymerase sigma factors"/>
    <property type="match status" value="1"/>
</dbReference>
<name>A0A927ZP02_9CLOT</name>
<dbReference type="InterPro" id="IPR036388">
    <property type="entry name" value="WH-like_DNA-bd_sf"/>
</dbReference>
<dbReference type="PANTHER" id="PTHR43133:SF51">
    <property type="entry name" value="RNA POLYMERASE SIGMA FACTOR"/>
    <property type="match status" value="1"/>
</dbReference>
<proteinExistence type="inferred from homology"/>
<dbReference type="InterPro" id="IPR007627">
    <property type="entry name" value="RNA_pol_sigma70_r2"/>
</dbReference>
<evidence type="ECO:0000259" key="7">
    <source>
        <dbReference type="Pfam" id="PF04545"/>
    </source>
</evidence>
<evidence type="ECO:0000256" key="4">
    <source>
        <dbReference type="ARBA" id="ARBA00023125"/>
    </source>
</evidence>
<feature type="domain" description="RNA polymerase sigma-70 region 4" evidence="7">
    <location>
        <begin position="133"/>
        <end position="172"/>
    </location>
</feature>
<comment type="caution">
    <text evidence="8">The sequence shown here is derived from an EMBL/GenBank/DDBJ whole genome shotgun (WGS) entry which is preliminary data.</text>
</comment>
<keyword evidence="5" id="KW-0804">Transcription</keyword>
<keyword evidence="3" id="KW-0731">Sigma factor</keyword>